<name>A0AAP4UZF2_9BACT</name>
<organism evidence="1 2">
    <name type="scientific">Aliarcobacter butzleri</name>
    <dbReference type="NCBI Taxonomy" id="28197"/>
    <lineage>
        <taxon>Bacteria</taxon>
        <taxon>Pseudomonadati</taxon>
        <taxon>Campylobacterota</taxon>
        <taxon>Epsilonproteobacteria</taxon>
        <taxon>Campylobacterales</taxon>
        <taxon>Arcobacteraceae</taxon>
        <taxon>Aliarcobacter</taxon>
    </lineage>
</organism>
<dbReference type="RefSeq" id="WP_301344347.1">
    <property type="nucleotide sequence ID" value="NZ_JAPZCV010000037.1"/>
</dbReference>
<dbReference type="SUPFAM" id="SSF56954">
    <property type="entry name" value="Outer membrane efflux proteins (OEP)"/>
    <property type="match status" value="1"/>
</dbReference>
<proteinExistence type="predicted"/>
<dbReference type="AlphaFoldDB" id="A0AAP4UZF2"/>
<protein>
    <submittedName>
        <fullName evidence="1">Uncharacterized protein</fullName>
    </submittedName>
</protein>
<evidence type="ECO:0000313" key="2">
    <source>
        <dbReference type="Proteomes" id="UP001171508"/>
    </source>
</evidence>
<gene>
    <name evidence="1" type="ORF">PJV92_11140</name>
</gene>
<reference evidence="1" key="1">
    <citation type="journal article" date="2023" name="Microorganisms">
        <title>Genomic Characterization of Arcobacter butzleri Strains Isolated from Various Sources in Lithuania.</title>
        <authorList>
            <person name="Uljanovas D."/>
            <person name="Golz G."/>
            <person name="Fleischmann S."/>
            <person name="Kudirkiene E."/>
            <person name="Kasetiene N."/>
            <person name="Grineviciene A."/>
            <person name="Tamuleviciene E."/>
            <person name="Aksomaitiene J."/>
            <person name="Alter T."/>
            <person name="Malakauskas M."/>
        </authorList>
    </citation>
    <scope>NUCLEOTIDE SEQUENCE</scope>
    <source>
        <strain evidence="1">H19</strain>
    </source>
</reference>
<sequence length="64" mass="7960">MQERFNIGTKSIIDLLDEENEYFEKLNIFTEYQYQLLLEYGELMKYTNYLNEDFLTEIDRLIYE</sequence>
<reference evidence="1" key="2">
    <citation type="submission" date="2023-01" db="EMBL/GenBank/DDBJ databases">
        <authorList>
            <person name="Uljanovas D."/>
        </authorList>
    </citation>
    <scope>NUCLEOTIDE SEQUENCE</scope>
    <source>
        <strain evidence="1">H19</strain>
    </source>
</reference>
<dbReference type="EMBL" id="JAQJJM010000037">
    <property type="protein sequence ID" value="MDN5133278.1"/>
    <property type="molecule type" value="Genomic_DNA"/>
</dbReference>
<accession>A0AAP4UZF2</accession>
<evidence type="ECO:0000313" key="1">
    <source>
        <dbReference type="EMBL" id="MDN5133278.1"/>
    </source>
</evidence>
<dbReference type="Proteomes" id="UP001171508">
    <property type="component" value="Unassembled WGS sequence"/>
</dbReference>
<comment type="caution">
    <text evidence="1">The sequence shown here is derived from an EMBL/GenBank/DDBJ whole genome shotgun (WGS) entry which is preliminary data.</text>
</comment>